<dbReference type="SUPFAM" id="SSF52540">
    <property type="entry name" value="P-loop containing nucleoside triphosphate hydrolases"/>
    <property type="match status" value="1"/>
</dbReference>
<comment type="caution">
    <text evidence="1">The sequence shown here is derived from an EMBL/GenBank/DDBJ whole genome shotgun (WGS) entry which is preliminary data.</text>
</comment>
<gene>
    <name evidence="1" type="ORF">LCGC14_0783550</name>
</gene>
<name>A0A0F9QEM7_9ZZZZ</name>
<reference evidence="1" key="1">
    <citation type="journal article" date="2015" name="Nature">
        <title>Complex archaea that bridge the gap between prokaryotes and eukaryotes.</title>
        <authorList>
            <person name="Spang A."/>
            <person name="Saw J.H."/>
            <person name="Jorgensen S.L."/>
            <person name="Zaremba-Niedzwiedzka K."/>
            <person name="Martijn J."/>
            <person name="Lind A.E."/>
            <person name="van Eijk R."/>
            <person name="Schleper C."/>
            <person name="Guy L."/>
            <person name="Ettema T.J."/>
        </authorList>
    </citation>
    <scope>NUCLEOTIDE SEQUENCE</scope>
</reference>
<dbReference type="EMBL" id="LAZR01002037">
    <property type="protein sequence ID" value="KKN35452.1"/>
    <property type="molecule type" value="Genomic_DNA"/>
</dbReference>
<dbReference type="InterPro" id="IPR027417">
    <property type="entry name" value="P-loop_NTPase"/>
</dbReference>
<dbReference type="Gene3D" id="3.40.50.300">
    <property type="entry name" value="P-loop containing nucleotide triphosphate hydrolases"/>
    <property type="match status" value="1"/>
</dbReference>
<protein>
    <recommendedName>
        <fullName evidence="2">Dephospho-CoA kinase</fullName>
    </recommendedName>
</protein>
<dbReference type="AlphaFoldDB" id="A0A0F9QEM7"/>
<organism evidence="1">
    <name type="scientific">marine sediment metagenome</name>
    <dbReference type="NCBI Taxonomy" id="412755"/>
    <lineage>
        <taxon>unclassified sequences</taxon>
        <taxon>metagenomes</taxon>
        <taxon>ecological metagenomes</taxon>
    </lineage>
</organism>
<accession>A0A0F9QEM7</accession>
<evidence type="ECO:0000313" key="1">
    <source>
        <dbReference type="EMBL" id="KKN35452.1"/>
    </source>
</evidence>
<sequence length="213" mass="24284">MKIIGISGKKQSGKTTVTDFLELKLQCAGQIAFADYLKEIVCVCFGTVLNKVNGSDEDKNEILSCGKSIREVLQIIGTDWFRSLDTDCWVRAYKEKVAYDDGEDEESDFLDYVILTPDVRFPNEVKCIQDLGGHVIRLLRNPHNDQHESETALDHMEKQGNATRKEIIARKNPLYALVWDSDNGFDAIIDNREMTIAEQNEAVWRLINQKGWL</sequence>
<dbReference type="Pfam" id="PF21448">
    <property type="entry name" value="DNMK"/>
    <property type="match status" value="1"/>
</dbReference>
<evidence type="ECO:0008006" key="2">
    <source>
        <dbReference type="Google" id="ProtNLM"/>
    </source>
</evidence>
<proteinExistence type="predicted"/>
<dbReference type="InterPro" id="IPR048444">
    <property type="entry name" value="DNMK"/>
</dbReference>